<dbReference type="CDD" id="cd00093">
    <property type="entry name" value="HTH_XRE"/>
    <property type="match status" value="1"/>
</dbReference>
<reference evidence="3" key="1">
    <citation type="submission" date="2016-01" db="EMBL/GenBank/DDBJ databases">
        <title>Draft genome of Chromobacterium sp. F49.</title>
        <authorList>
            <person name="Hong K.W."/>
        </authorList>
    </citation>
    <scope>NUCLEOTIDE SEQUENCE [LARGE SCALE GENOMIC DNA]</scope>
    <source>
        <strain evidence="3">P7IIIA</strain>
    </source>
</reference>
<keyword evidence="3" id="KW-1185">Reference proteome</keyword>
<dbReference type="PROSITE" id="PS50943">
    <property type="entry name" value="HTH_CROC1"/>
    <property type="match status" value="1"/>
</dbReference>
<protein>
    <recommendedName>
        <fullName evidence="1">HTH cro/C1-type domain-containing protein</fullName>
    </recommendedName>
</protein>
<dbReference type="Pfam" id="PF01381">
    <property type="entry name" value="HTH_3"/>
    <property type="match status" value="1"/>
</dbReference>
<dbReference type="Proteomes" id="UP000076567">
    <property type="component" value="Unassembled WGS sequence"/>
</dbReference>
<comment type="caution">
    <text evidence="2">The sequence shown here is derived from an EMBL/GenBank/DDBJ whole genome shotgun (WGS) entry which is preliminary data.</text>
</comment>
<dbReference type="SMART" id="SM00530">
    <property type="entry name" value="HTH_XRE"/>
    <property type="match status" value="1"/>
</dbReference>
<dbReference type="Gene3D" id="1.10.260.40">
    <property type="entry name" value="lambda repressor-like DNA-binding domains"/>
    <property type="match status" value="1"/>
</dbReference>
<dbReference type="InterPro" id="IPR011990">
    <property type="entry name" value="TPR-like_helical_dom_sf"/>
</dbReference>
<dbReference type="EMBL" id="LRFC01000038">
    <property type="protein sequence ID" value="KZE63998.1"/>
    <property type="molecule type" value="Genomic_DNA"/>
</dbReference>
<dbReference type="Gene3D" id="1.25.40.10">
    <property type="entry name" value="Tetratricopeptide repeat domain"/>
    <property type="match status" value="1"/>
</dbReference>
<dbReference type="AlphaFoldDB" id="A0A163PR97"/>
<dbReference type="GO" id="GO:0003677">
    <property type="term" value="F:DNA binding"/>
    <property type="evidence" value="ECO:0007669"/>
    <property type="project" value="InterPro"/>
</dbReference>
<dbReference type="RefSeq" id="WP_066244928.1">
    <property type="nucleotide sequence ID" value="NZ_LRFC01000038.1"/>
</dbReference>
<evidence type="ECO:0000259" key="1">
    <source>
        <dbReference type="PROSITE" id="PS50943"/>
    </source>
</evidence>
<proteinExistence type="predicted"/>
<accession>A0A163PR97</accession>
<evidence type="ECO:0000313" key="3">
    <source>
        <dbReference type="Proteomes" id="UP000076567"/>
    </source>
</evidence>
<gene>
    <name evidence="2" type="ORF">AWM68_12870</name>
</gene>
<sequence length="414" mass="49431">MVEGKIISFFREKKQLTQRDIGMGICSSSHVSKIERGLTEYSTEVVKLLADRLQVDLEREKETYYTIKSLLHQWMEAILLRQEKKAKQLKRKLEGYELLELPEFQRTYMLIHIRYSMLLGEFSDVPLIMKETEKEENLSDLDVHLLLHNKAICLLYFDRDYEGAKVLLRQIDDSMYPYHEYYYHLALSHYFLGQHILAYKYVSKSLDYFMKTHNFSRIIDAEMLILIQLEQDSMTEYKEDKYQSLLEMSETYGLQEQQSIILHNYAYHQFVNQHYLKAMDLYRRAMSLKDPNSKEYLGSLEGYIHAASKSSINAPKKLLKWVEEGLEKAKKLGDERSLHLLTLHQFKILNQLDDYYQYLESTAYPYFSINNMKPQKEYYQIQLYHYFVKNGQMEKANLLSRTCIESIEPKHQYV</sequence>
<dbReference type="InterPro" id="IPR010982">
    <property type="entry name" value="Lambda_DNA-bd_dom_sf"/>
</dbReference>
<organism evidence="2 3">
    <name type="scientific">Fictibacillus phosphorivorans</name>
    <dbReference type="NCBI Taxonomy" id="1221500"/>
    <lineage>
        <taxon>Bacteria</taxon>
        <taxon>Bacillati</taxon>
        <taxon>Bacillota</taxon>
        <taxon>Bacilli</taxon>
        <taxon>Bacillales</taxon>
        <taxon>Fictibacillaceae</taxon>
        <taxon>Fictibacillus</taxon>
    </lineage>
</organism>
<dbReference type="InterPro" id="IPR001387">
    <property type="entry name" value="Cro/C1-type_HTH"/>
</dbReference>
<dbReference type="SUPFAM" id="SSF47413">
    <property type="entry name" value="lambda repressor-like DNA-binding domains"/>
    <property type="match status" value="1"/>
</dbReference>
<name>A0A163PR97_9BACL</name>
<feature type="domain" description="HTH cro/C1-type" evidence="1">
    <location>
        <begin position="7"/>
        <end position="60"/>
    </location>
</feature>
<evidence type="ECO:0000313" key="2">
    <source>
        <dbReference type="EMBL" id="KZE63998.1"/>
    </source>
</evidence>